<dbReference type="SUPFAM" id="SSF51621">
    <property type="entry name" value="Phosphoenolpyruvate/pyruvate domain"/>
    <property type="match status" value="1"/>
</dbReference>
<dbReference type="GO" id="GO:0030955">
    <property type="term" value="F:potassium ion binding"/>
    <property type="evidence" value="ECO:0007669"/>
    <property type="project" value="UniProtKB-UniRule"/>
</dbReference>
<evidence type="ECO:0000256" key="2">
    <source>
        <dbReference type="ARBA" id="ARBA00001958"/>
    </source>
</evidence>
<dbReference type="InterPro" id="IPR011037">
    <property type="entry name" value="Pyrv_Knase-like_insert_dom_sf"/>
</dbReference>
<keyword evidence="13 16" id="KW-0324">Glycolysis</keyword>
<comment type="cofactor">
    <cofactor evidence="2">
        <name>K(+)</name>
        <dbReference type="ChEBI" id="CHEBI:29103"/>
    </cofactor>
</comment>
<dbReference type="EMBL" id="AP007255">
    <property type="protein sequence ID" value="BAE50359.1"/>
    <property type="molecule type" value="Genomic_DNA"/>
</dbReference>
<dbReference type="InterPro" id="IPR015793">
    <property type="entry name" value="Pyrv_Knase_brl"/>
</dbReference>
<dbReference type="Gene3D" id="3.40.1380.20">
    <property type="entry name" value="Pyruvate kinase, C-terminal domain"/>
    <property type="match status" value="1"/>
</dbReference>
<evidence type="ECO:0000256" key="15">
    <source>
        <dbReference type="NCBIfam" id="TIGR01064"/>
    </source>
</evidence>
<evidence type="ECO:0000313" key="19">
    <source>
        <dbReference type="EMBL" id="BAE50359.1"/>
    </source>
</evidence>
<evidence type="ECO:0000256" key="13">
    <source>
        <dbReference type="ARBA" id="ARBA00023152"/>
    </source>
</evidence>
<evidence type="ECO:0000256" key="3">
    <source>
        <dbReference type="ARBA" id="ARBA00004997"/>
    </source>
</evidence>
<keyword evidence="8" id="KW-0479">Metal-binding</keyword>
<protein>
    <recommendedName>
        <fullName evidence="6 15">Pyruvate kinase</fullName>
        <ecNumber evidence="5 15">2.7.1.40</ecNumber>
    </recommendedName>
</protein>
<dbReference type="UniPathway" id="UPA00109">
    <property type="reaction ID" value="UER00188"/>
</dbReference>
<comment type="catalytic activity">
    <reaction evidence="16">
        <text>pyruvate + ATP = phosphoenolpyruvate + ADP + H(+)</text>
        <dbReference type="Rhea" id="RHEA:18157"/>
        <dbReference type="ChEBI" id="CHEBI:15361"/>
        <dbReference type="ChEBI" id="CHEBI:15378"/>
        <dbReference type="ChEBI" id="CHEBI:30616"/>
        <dbReference type="ChEBI" id="CHEBI:58702"/>
        <dbReference type="ChEBI" id="CHEBI:456216"/>
        <dbReference type="EC" id="2.7.1.40"/>
    </reaction>
</comment>
<feature type="domain" description="Pyruvate kinase C-terminal" evidence="18">
    <location>
        <begin position="263"/>
        <end position="375"/>
    </location>
</feature>
<evidence type="ECO:0000256" key="10">
    <source>
        <dbReference type="ARBA" id="ARBA00022777"/>
    </source>
</evidence>
<gene>
    <name evidence="19" type="ordered locus">amb1555</name>
</gene>
<sequence length="390" mass="42147">MDEALGTAARAPLHHPEVFAALKPGSELLIDDGKLRLTVESCGADFAETRVVVGGEISNHKGVNVPNVMLPISPLTEKDRRDLEFAVEMGADWIALSFVQRPSDVQEARRLIGAYVGSRVRILSKLEKPSAIEHLAAIIEWSDAVMVARGDLGVECPPETVPILQKRIIKACRRAGKPVVVATQMLDSMVHSPSPTRAEASDVATAVYDGSDAVMLSAETASGEYPLEAVTMMDRIIQQVEHDNNYQLITDASRLDPEHTTRDAISAAARQVAHTLGAAAIVTYTSSGSTTLRAARERPEQPILSVTADIEVARQMALVWGAHSIMAKDVRSFTEMVTKAVHFAQSEGFARVGDRVVITAGVPFGHSGTTNILRVAEVEDHGHHHKHESD</sequence>
<dbReference type="STRING" id="342108.amb1555"/>
<keyword evidence="14 19" id="KW-0670">Pyruvate</keyword>
<evidence type="ECO:0000256" key="12">
    <source>
        <dbReference type="ARBA" id="ARBA00022842"/>
    </source>
</evidence>
<evidence type="ECO:0000256" key="9">
    <source>
        <dbReference type="ARBA" id="ARBA00022741"/>
    </source>
</evidence>
<dbReference type="InterPro" id="IPR018209">
    <property type="entry name" value="Pyrv_Knase_AS"/>
</dbReference>
<keyword evidence="9" id="KW-0547">Nucleotide-binding</keyword>
<organism evidence="19 20">
    <name type="scientific">Paramagnetospirillum magneticum (strain ATCC 700264 / AMB-1)</name>
    <name type="common">Magnetospirillum magneticum</name>
    <dbReference type="NCBI Taxonomy" id="342108"/>
    <lineage>
        <taxon>Bacteria</taxon>
        <taxon>Pseudomonadati</taxon>
        <taxon>Pseudomonadota</taxon>
        <taxon>Alphaproteobacteria</taxon>
        <taxon>Rhodospirillales</taxon>
        <taxon>Magnetospirillaceae</taxon>
        <taxon>Paramagnetospirillum</taxon>
    </lineage>
</organism>
<keyword evidence="7 16" id="KW-0808">Transferase</keyword>
<dbReference type="Pfam" id="PF02887">
    <property type="entry name" value="PK_C"/>
    <property type="match status" value="1"/>
</dbReference>
<dbReference type="Gene3D" id="3.20.20.60">
    <property type="entry name" value="Phosphoenolpyruvate-binding domains"/>
    <property type="match status" value="1"/>
</dbReference>
<dbReference type="AlphaFoldDB" id="Q2W716"/>
<dbReference type="Pfam" id="PF00224">
    <property type="entry name" value="PK"/>
    <property type="match status" value="1"/>
</dbReference>
<dbReference type="HOGENOM" id="CLU_015439_8_2_5"/>
<dbReference type="PANTHER" id="PTHR11817">
    <property type="entry name" value="PYRUVATE KINASE"/>
    <property type="match status" value="1"/>
</dbReference>
<name>Q2W716_PARM1</name>
<comment type="similarity">
    <text evidence="4 16">Belongs to the pyruvate kinase family.</text>
</comment>
<keyword evidence="20" id="KW-1185">Reference proteome</keyword>
<dbReference type="KEGG" id="mag:amb1555"/>
<keyword evidence="11" id="KW-0067">ATP-binding</keyword>
<dbReference type="InterPro" id="IPR040442">
    <property type="entry name" value="Pyrv_kinase-like_dom_sf"/>
</dbReference>
<dbReference type="InterPro" id="IPR015795">
    <property type="entry name" value="Pyrv_Knase_C"/>
</dbReference>
<dbReference type="GO" id="GO:0004743">
    <property type="term" value="F:pyruvate kinase activity"/>
    <property type="evidence" value="ECO:0007669"/>
    <property type="project" value="UniProtKB-UniRule"/>
</dbReference>
<dbReference type="PROSITE" id="PS00110">
    <property type="entry name" value="PYRUVATE_KINASE"/>
    <property type="match status" value="1"/>
</dbReference>
<evidence type="ECO:0000256" key="5">
    <source>
        <dbReference type="ARBA" id="ARBA00012142"/>
    </source>
</evidence>
<dbReference type="GO" id="GO:0016301">
    <property type="term" value="F:kinase activity"/>
    <property type="evidence" value="ECO:0007669"/>
    <property type="project" value="UniProtKB-KW"/>
</dbReference>
<dbReference type="InterPro" id="IPR001697">
    <property type="entry name" value="Pyr_Knase"/>
</dbReference>
<dbReference type="GO" id="GO:0000287">
    <property type="term" value="F:magnesium ion binding"/>
    <property type="evidence" value="ECO:0007669"/>
    <property type="project" value="UniProtKB-UniRule"/>
</dbReference>
<dbReference type="NCBIfam" id="TIGR01064">
    <property type="entry name" value="pyruv_kin"/>
    <property type="match status" value="1"/>
</dbReference>
<dbReference type="InterPro" id="IPR015806">
    <property type="entry name" value="Pyrv_Knase_insert_dom_sf"/>
</dbReference>
<evidence type="ECO:0000259" key="18">
    <source>
        <dbReference type="Pfam" id="PF02887"/>
    </source>
</evidence>
<proteinExistence type="inferred from homology"/>
<dbReference type="SUPFAM" id="SSF50800">
    <property type="entry name" value="PK beta-barrel domain-like"/>
    <property type="match status" value="1"/>
</dbReference>
<evidence type="ECO:0000259" key="17">
    <source>
        <dbReference type="Pfam" id="PF00224"/>
    </source>
</evidence>
<evidence type="ECO:0000256" key="11">
    <source>
        <dbReference type="ARBA" id="ARBA00022840"/>
    </source>
</evidence>
<evidence type="ECO:0000313" key="20">
    <source>
        <dbReference type="Proteomes" id="UP000007058"/>
    </source>
</evidence>
<dbReference type="InterPro" id="IPR015813">
    <property type="entry name" value="Pyrv/PenolPyrv_kinase-like_dom"/>
</dbReference>
<feature type="domain" description="Pyruvate kinase barrel" evidence="17">
    <location>
        <begin position="13"/>
        <end position="230"/>
    </location>
</feature>
<comment type="cofactor">
    <cofactor evidence="1">
        <name>Mg(2+)</name>
        <dbReference type="ChEBI" id="CHEBI:18420"/>
    </cofactor>
</comment>
<evidence type="ECO:0000256" key="4">
    <source>
        <dbReference type="ARBA" id="ARBA00008663"/>
    </source>
</evidence>
<evidence type="ECO:0000256" key="7">
    <source>
        <dbReference type="ARBA" id="ARBA00022679"/>
    </source>
</evidence>
<evidence type="ECO:0000256" key="14">
    <source>
        <dbReference type="ARBA" id="ARBA00023317"/>
    </source>
</evidence>
<evidence type="ECO:0000256" key="1">
    <source>
        <dbReference type="ARBA" id="ARBA00001946"/>
    </source>
</evidence>
<accession>Q2W716</accession>
<dbReference type="SUPFAM" id="SSF52935">
    <property type="entry name" value="PK C-terminal domain-like"/>
    <property type="match status" value="1"/>
</dbReference>
<comment type="pathway">
    <text evidence="3 16">Carbohydrate degradation; glycolysis; pyruvate from D-glyceraldehyde 3-phosphate: step 5/5.</text>
</comment>
<dbReference type="GO" id="GO:0005524">
    <property type="term" value="F:ATP binding"/>
    <property type="evidence" value="ECO:0007669"/>
    <property type="project" value="UniProtKB-KW"/>
</dbReference>
<evidence type="ECO:0000256" key="16">
    <source>
        <dbReference type="RuleBase" id="RU000504"/>
    </source>
</evidence>
<dbReference type="EC" id="2.7.1.40" evidence="5 15"/>
<dbReference type="Gene3D" id="2.40.33.10">
    <property type="entry name" value="PK beta-barrel domain-like"/>
    <property type="match status" value="1"/>
</dbReference>
<evidence type="ECO:0000256" key="6">
    <source>
        <dbReference type="ARBA" id="ARBA00018587"/>
    </source>
</evidence>
<evidence type="ECO:0000256" key="8">
    <source>
        <dbReference type="ARBA" id="ARBA00022723"/>
    </source>
</evidence>
<keyword evidence="12 16" id="KW-0460">Magnesium</keyword>
<dbReference type="Proteomes" id="UP000007058">
    <property type="component" value="Chromosome"/>
</dbReference>
<reference evidence="19 20" key="1">
    <citation type="journal article" date="2005" name="DNA Res.">
        <title>Complete genome sequence of the facultative anaerobic magnetotactic bacterium Magnetospirillum sp. strain AMB-1.</title>
        <authorList>
            <person name="Matsunaga T."/>
            <person name="Okamura Y."/>
            <person name="Fukuda Y."/>
            <person name="Wahyudi A.T."/>
            <person name="Murase Y."/>
            <person name="Takeyama H."/>
        </authorList>
    </citation>
    <scope>NUCLEOTIDE SEQUENCE [LARGE SCALE GENOMIC DNA]</scope>
    <source>
        <strain evidence="20">ATCC 700264 / AMB-1</strain>
    </source>
</reference>
<dbReference type="PRINTS" id="PR01050">
    <property type="entry name" value="PYRUVTKNASE"/>
</dbReference>
<dbReference type="FunFam" id="3.20.20.60:FF:000025">
    <property type="entry name" value="Pyruvate kinase"/>
    <property type="match status" value="1"/>
</dbReference>
<keyword evidence="10 16" id="KW-0418">Kinase</keyword>
<dbReference type="InterPro" id="IPR036918">
    <property type="entry name" value="Pyrv_Knase_C_sf"/>
</dbReference>